<keyword evidence="1" id="KW-0233">DNA recombination</keyword>
<dbReference type="InterPro" id="IPR011010">
    <property type="entry name" value="DNA_brk_join_enz"/>
</dbReference>
<accession>A0A8J4F4M5</accession>
<organism evidence="2 3">
    <name type="scientific">Volvox africanus</name>
    <dbReference type="NCBI Taxonomy" id="51714"/>
    <lineage>
        <taxon>Eukaryota</taxon>
        <taxon>Viridiplantae</taxon>
        <taxon>Chlorophyta</taxon>
        <taxon>core chlorophytes</taxon>
        <taxon>Chlorophyceae</taxon>
        <taxon>CS clade</taxon>
        <taxon>Chlamydomonadales</taxon>
        <taxon>Volvocaceae</taxon>
        <taxon>Volvox</taxon>
    </lineage>
</organism>
<dbReference type="GO" id="GO:0015074">
    <property type="term" value="P:DNA integration"/>
    <property type="evidence" value="ECO:0007669"/>
    <property type="project" value="InterPro"/>
</dbReference>
<dbReference type="Gene3D" id="1.10.443.10">
    <property type="entry name" value="Intergrase catalytic core"/>
    <property type="match status" value="1"/>
</dbReference>
<sequence>MCTCLPFLSPCQHAAGTLHHRRNTGGLGRLTTLKGVAGVGDHPAGPLVQRMWVQCLRERGSSGAPPPGVKAHFPAPLVGLSVAWLNAAAEGDPSTAAERRQYACWLILGFFGMLRRSDPSGLKIGEVESVPGGGVRLWVAKSKTDQRGAGAEVLLAATSGSRLPIQNIVARHLQLVAQEGAAAQHPLFCRGAKWGARLVGLSKGDFSVRLRRLLAEPGRAYSQLNLDASHFLAHSLRKGGATKAAQGGVSLEDIKRHSRWRSAAVMAYIQPDVTSRLQLVERM</sequence>
<reference evidence="2" key="1">
    <citation type="journal article" date="2021" name="Proc. Natl. Acad. Sci. U.S.A.">
        <title>Three genomes in the algal genus Volvox reveal the fate of a haploid sex-determining region after a transition to homothallism.</title>
        <authorList>
            <person name="Yamamoto K."/>
            <person name="Hamaji T."/>
            <person name="Kawai-Toyooka H."/>
            <person name="Matsuzaki R."/>
            <person name="Takahashi F."/>
            <person name="Nishimura Y."/>
            <person name="Kawachi M."/>
            <person name="Noguchi H."/>
            <person name="Minakuchi Y."/>
            <person name="Umen J.G."/>
            <person name="Toyoda A."/>
            <person name="Nozaki H."/>
        </authorList>
    </citation>
    <scope>NUCLEOTIDE SEQUENCE</scope>
    <source>
        <strain evidence="2">NIES-3780</strain>
    </source>
</reference>
<dbReference type="Proteomes" id="UP000747399">
    <property type="component" value="Unassembled WGS sequence"/>
</dbReference>
<dbReference type="PANTHER" id="PTHR34605:SF4">
    <property type="entry name" value="DNA ADENINE METHYLTRANSFERASE"/>
    <property type="match status" value="1"/>
</dbReference>
<dbReference type="GO" id="GO:0006310">
    <property type="term" value="P:DNA recombination"/>
    <property type="evidence" value="ECO:0007669"/>
    <property type="project" value="UniProtKB-KW"/>
</dbReference>
<evidence type="ECO:0000256" key="1">
    <source>
        <dbReference type="ARBA" id="ARBA00023172"/>
    </source>
</evidence>
<keyword evidence="3" id="KW-1185">Reference proteome</keyword>
<dbReference type="InterPro" id="IPR052925">
    <property type="entry name" value="Phage_Integrase-like_Recomb"/>
</dbReference>
<dbReference type="EMBL" id="BNCO01000035">
    <property type="protein sequence ID" value="GIL59576.1"/>
    <property type="molecule type" value="Genomic_DNA"/>
</dbReference>
<evidence type="ECO:0000313" key="2">
    <source>
        <dbReference type="EMBL" id="GIL59576.1"/>
    </source>
</evidence>
<dbReference type="InterPro" id="IPR013762">
    <property type="entry name" value="Integrase-like_cat_sf"/>
</dbReference>
<protein>
    <recommendedName>
        <fullName evidence="4">Tyr recombinase domain-containing protein</fullName>
    </recommendedName>
</protein>
<proteinExistence type="predicted"/>
<comment type="caution">
    <text evidence="2">The sequence shown here is derived from an EMBL/GenBank/DDBJ whole genome shotgun (WGS) entry which is preliminary data.</text>
</comment>
<dbReference type="SUPFAM" id="SSF56349">
    <property type="entry name" value="DNA breaking-rejoining enzymes"/>
    <property type="match status" value="1"/>
</dbReference>
<dbReference type="AlphaFoldDB" id="A0A8J4F4M5"/>
<evidence type="ECO:0008006" key="4">
    <source>
        <dbReference type="Google" id="ProtNLM"/>
    </source>
</evidence>
<name>A0A8J4F4M5_9CHLO</name>
<dbReference type="GO" id="GO:0003677">
    <property type="term" value="F:DNA binding"/>
    <property type="evidence" value="ECO:0007669"/>
    <property type="project" value="InterPro"/>
</dbReference>
<gene>
    <name evidence="2" type="ORF">Vafri_14319</name>
</gene>
<dbReference type="PANTHER" id="PTHR34605">
    <property type="entry name" value="PHAGE_INTEGRASE DOMAIN-CONTAINING PROTEIN"/>
    <property type="match status" value="1"/>
</dbReference>
<evidence type="ECO:0000313" key="3">
    <source>
        <dbReference type="Proteomes" id="UP000747399"/>
    </source>
</evidence>